<evidence type="ECO:0000313" key="1">
    <source>
        <dbReference type="EMBL" id="NOU65583.1"/>
    </source>
</evidence>
<gene>
    <name evidence="1" type="ORF">GC096_16235</name>
</gene>
<dbReference type="InterPro" id="IPR052550">
    <property type="entry name" value="Pyrimidine_5'-ntase_YjjG"/>
</dbReference>
<dbReference type="RefSeq" id="WP_171631614.1">
    <property type="nucleotide sequence ID" value="NZ_WHNY01000050.1"/>
</dbReference>
<organism evidence="1 2">
    <name type="scientific">Paenibacillus plantarum</name>
    <dbReference type="NCBI Taxonomy" id="2654975"/>
    <lineage>
        <taxon>Bacteria</taxon>
        <taxon>Bacillati</taxon>
        <taxon>Bacillota</taxon>
        <taxon>Bacilli</taxon>
        <taxon>Bacillales</taxon>
        <taxon>Paenibacillaceae</taxon>
        <taxon>Paenibacillus</taxon>
    </lineage>
</organism>
<dbReference type="InterPro" id="IPR011951">
    <property type="entry name" value="HAD-SF_hydro_IA_YjjG/PynA"/>
</dbReference>
<dbReference type="Pfam" id="PF00702">
    <property type="entry name" value="Hydrolase"/>
    <property type="match status" value="1"/>
</dbReference>
<dbReference type="NCBIfam" id="TIGR01549">
    <property type="entry name" value="HAD-SF-IA-v1"/>
    <property type="match status" value="1"/>
</dbReference>
<dbReference type="InterPro" id="IPR006439">
    <property type="entry name" value="HAD-SF_hydro_IA"/>
</dbReference>
<dbReference type="NCBIfam" id="TIGR02254">
    <property type="entry name" value="YjjG_YfnB"/>
    <property type="match status" value="1"/>
</dbReference>
<keyword evidence="2" id="KW-1185">Reference proteome</keyword>
<name>A0ABX1XAU2_9BACL</name>
<sequence>MSYHILLFDLDDTLLDFGANEKDSLNKLFQQHGYTLSDELFRVYNSVNKQLWTDYENGKIALDDVLNARFSETMLKLGHVVDGVEWENRYRELLGNGNQLMEGALELCQSLSASHRLFIITNGITQTQIKRLKLSGLYEFFEGIYDSQSIGFAKPAKEFFDYVMSQIKDFNKKDALIIGDSLNTDIQGGILSGIDTCWMNTKSQKYSTEIQSTYTIKSLVELYEICSLAKLYEEKL</sequence>
<evidence type="ECO:0000313" key="2">
    <source>
        <dbReference type="Proteomes" id="UP000653578"/>
    </source>
</evidence>
<accession>A0ABX1XAU2</accession>
<dbReference type="InterPro" id="IPR036412">
    <property type="entry name" value="HAD-like_sf"/>
</dbReference>
<proteinExistence type="predicted"/>
<dbReference type="SFLD" id="SFLDS00003">
    <property type="entry name" value="Haloacid_Dehalogenase"/>
    <property type="match status" value="1"/>
</dbReference>
<dbReference type="InterPro" id="IPR023198">
    <property type="entry name" value="PGP-like_dom2"/>
</dbReference>
<dbReference type="SUPFAM" id="SSF56784">
    <property type="entry name" value="HAD-like"/>
    <property type="match status" value="1"/>
</dbReference>
<protein>
    <submittedName>
        <fullName evidence="1">Noncanonical pyrimidine nucleotidase, YjjG family</fullName>
    </submittedName>
</protein>
<comment type="caution">
    <text evidence="1">The sequence shown here is derived from an EMBL/GenBank/DDBJ whole genome shotgun (WGS) entry which is preliminary data.</text>
</comment>
<dbReference type="Gene3D" id="1.10.150.240">
    <property type="entry name" value="Putative phosphatase, domain 2"/>
    <property type="match status" value="1"/>
</dbReference>
<dbReference type="EMBL" id="WHNY01000050">
    <property type="protein sequence ID" value="NOU65583.1"/>
    <property type="molecule type" value="Genomic_DNA"/>
</dbReference>
<dbReference type="SFLD" id="SFLDG01129">
    <property type="entry name" value="C1.5:_HAD__Beta-PGM__Phosphata"/>
    <property type="match status" value="1"/>
</dbReference>
<reference evidence="1 2" key="1">
    <citation type="submission" date="2019-10" db="EMBL/GenBank/DDBJ databases">
        <title>Description of Paenibacillus humi sp. nov.</title>
        <authorList>
            <person name="Carlier A."/>
            <person name="Qi S."/>
        </authorList>
    </citation>
    <scope>NUCLEOTIDE SEQUENCE [LARGE SCALE GENOMIC DNA]</scope>
    <source>
        <strain evidence="1 2">LMG 31461</strain>
    </source>
</reference>
<dbReference type="Gene3D" id="3.40.50.1000">
    <property type="entry name" value="HAD superfamily/HAD-like"/>
    <property type="match status" value="1"/>
</dbReference>
<dbReference type="PANTHER" id="PTHR47478">
    <property type="match status" value="1"/>
</dbReference>
<dbReference type="PANTHER" id="PTHR47478:SF1">
    <property type="entry name" value="PYRIMIDINE 5'-NUCLEOTIDASE YJJG"/>
    <property type="match status" value="1"/>
</dbReference>
<dbReference type="InterPro" id="IPR023214">
    <property type="entry name" value="HAD_sf"/>
</dbReference>
<dbReference type="Proteomes" id="UP000653578">
    <property type="component" value="Unassembled WGS sequence"/>
</dbReference>